<dbReference type="AlphaFoldDB" id="A0A0E0C293"/>
<accession>A0A0E0C293</accession>
<evidence type="ECO:0000313" key="3">
    <source>
        <dbReference type="Proteomes" id="UP000008021"/>
    </source>
</evidence>
<dbReference type="Proteomes" id="UP000008021">
    <property type="component" value="Chromosome 1"/>
</dbReference>
<evidence type="ECO:0000313" key="2">
    <source>
        <dbReference type="EnsemblPlants" id="OMERI01G15110.2"/>
    </source>
</evidence>
<proteinExistence type="predicted"/>
<reference evidence="2" key="2">
    <citation type="submission" date="2018-05" db="EMBL/GenBank/DDBJ databases">
        <title>OmerRS3 (Oryza meridionalis Reference Sequence Version 3).</title>
        <authorList>
            <person name="Zhang J."/>
            <person name="Kudrna D."/>
            <person name="Lee S."/>
            <person name="Talag J."/>
            <person name="Welchert J."/>
            <person name="Wing R.A."/>
        </authorList>
    </citation>
    <scope>NUCLEOTIDE SEQUENCE [LARGE SCALE GENOMIC DNA]</scope>
    <source>
        <strain evidence="2">cv. OR44</strain>
    </source>
</reference>
<feature type="region of interest" description="Disordered" evidence="1">
    <location>
        <begin position="95"/>
        <end position="124"/>
    </location>
</feature>
<dbReference type="Gramene" id="OMERI01G15110.2">
    <property type="protein sequence ID" value="OMERI01G15110.2"/>
    <property type="gene ID" value="OMERI01G15110"/>
</dbReference>
<organism evidence="2">
    <name type="scientific">Oryza meridionalis</name>
    <dbReference type="NCBI Taxonomy" id="40149"/>
    <lineage>
        <taxon>Eukaryota</taxon>
        <taxon>Viridiplantae</taxon>
        <taxon>Streptophyta</taxon>
        <taxon>Embryophyta</taxon>
        <taxon>Tracheophyta</taxon>
        <taxon>Spermatophyta</taxon>
        <taxon>Magnoliopsida</taxon>
        <taxon>Liliopsida</taxon>
        <taxon>Poales</taxon>
        <taxon>Poaceae</taxon>
        <taxon>BOP clade</taxon>
        <taxon>Oryzoideae</taxon>
        <taxon>Oryzeae</taxon>
        <taxon>Oryzinae</taxon>
        <taxon>Oryza</taxon>
    </lineage>
</organism>
<dbReference type="EnsemblPlants" id="OMERI01G15110.2">
    <property type="protein sequence ID" value="OMERI01G15110.2"/>
    <property type="gene ID" value="OMERI01G15110"/>
</dbReference>
<name>A0A0E0C293_9ORYZ</name>
<feature type="compositionally biased region" description="Gly residues" evidence="1">
    <location>
        <begin position="159"/>
        <end position="169"/>
    </location>
</feature>
<dbReference type="HOGENOM" id="CLU_1263280_0_0_1"/>
<evidence type="ECO:0000256" key="1">
    <source>
        <dbReference type="SAM" id="MobiDB-lite"/>
    </source>
</evidence>
<reference evidence="2" key="1">
    <citation type="submission" date="2015-04" db="UniProtKB">
        <authorList>
            <consortium name="EnsemblPlants"/>
        </authorList>
    </citation>
    <scope>IDENTIFICATION</scope>
</reference>
<protein>
    <submittedName>
        <fullName evidence="2">Uncharacterized protein</fullName>
    </submittedName>
</protein>
<feature type="region of interest" description="Disordered" evidence="1">
    <location>
        <begin position="153"/>
        <end position="178"/>
    </location>
</feature>
<sequence>MAPRSAAAAACPAKPTACSPSLASSISPPSASRPPPVLPSSVASVATSSTGLACATSSANPATTAASSSPFPIQASPLPPPCQLRWLAERSWPASSTPEASCNSPTLPRCRGPPRGNGRGRRMKEAGRLRLRQGILKTKYMWWRRSEREKRSTATSGWGWSGRRGSGGSRGEEVPPGCCSWTRTMPTRGLMTSRRLSRLCWTMKLTRMDLHPTSLCNAN</sequence>
<feature type="compositionally biased region" description="Low complexity" evidence="1">
    <location>
        <begin position="1"/>
        <end position="30"/>
    </location>
</feature>
<keyword evidence="3" id="KW-1185">Reference proteome</keyword>
<feature type="compositionally biased region" description="Polar residues" evidence="1">
    <location>
        <begin position="95"/>
        <end position="106"/>
    </location>
</feature>
<feature type="region of interest" description="Disordered" evidence="1">
    <location>
        <begin position="1"/>
        <end position="43"/>
    </location>
</feature>